<comment type="caution">
    <text evidence="5">The sequence shown here is derived from an EMBL/GenBank/DDBJ whole genome shotgun (WGS) entry which is preliminary data.</text>
</comment>
<feature type="compositionally biased region" description="Basic and acidic residues" evidence="2">
    <location>
        <begin position="54"/>
        <end position="69"/>
    </location>
</feature>
<keyword evidence="6" id="KW-1185">Reference proteome</keyword>
<evidence type="ECO:0000259" key="3">
    <source>
        <dbReference type="Pfam" id="PF24883"/>
    </source>
</evidence>
<keyword evidence="1" id="KW-0677">Repeat</keyword>
<evidence type="ECO:0000256" key="1">
    <source>
        <dbReference type="ARBA" id="ARBA00022737"/>
    </source>
</evidence>
<evidence type="ECO:0000256" key="2">
    <source>
        <dbReference type="SAM" id="MobiDB-lite"/>
    </source>
</evidence>
<dbReference type="InterPro" id="IPR056693">
    <property type="entry name" value="DUF7791"/>
</dbReference>
<dbReference type="InterPro" id="IPR056884">
    <property type="entry name" value="NPHP3-like_N"/>
</dbReference>
<proteinExistence type="predicted"/>
<evidence type="ECO:0000259" key="4">
    <source>
        <dbReference type="Pfam" id="PF25053"/>
    </source>
</evidence>
<dbReference type="InterPro" id="IPR029058">
    <property type="entry name" value="AB_hydrolase_fold"/>
</dbReference>
<feature type="domain" description="Nephrocystin 3-like N-terminal" evidence="3">
    <location>
        <begin position="370"/>
        <end position="557"/>
    </location>
</feature>
<dbReference type="EMBL" id="JAFEKC020000025">
    <property type="protein sequence ID" value="KAK0507093.1"/>
    <property type="molecule type" value="Genomic_DNA"/>
</dbReference>
<dbReference type="Gene3D" id="3.40.50.1820">
    <property type="entry name" value="alpha/beta hydrolase"/>
    <property type="match status" value="1"/>
</dbReference>
<reference evidence="5" key="1">
    <citation type="submission" date="2023-03" db="EMBL/GenBank/DDBJ databases">
        <title>Complete genome of Cladonia borealis.</title>
        <authorList>
            <person name="Park H."/>
        </authorList>
    </citation>
    <scope>NUCLEOTIDE SEQUENCE</scope>
    <source>
        <strain evidence="5">ANT050790</strain>
    </source>
</reference>
<organism evidence="5 6">
    <name type="scientific">Cladonia borealis</name>
    <dbReference type="NCBI Taxonomy" id="184061"/>
    <lineage>
        <taxon>Eukaryota</taxon>
        <taxon>Fungi</taxon>
        <taxon>Dikarya</taxon>
        <taxon>Ascomycota</taxon>
        <taxon>Pezizomycotina</taxon>
        <taxon>Lecanoromycetes</taxon>
        <taxon>OSLEUM clade</taxon>
        <taxon>Lecanoromycetidae</taxon>
        <taxon>Lecanorales</taxon>
        <taxon>Lecanorineae</taxon>
        <taxon>Cladoniaceae</taxon>
        <taxon>Cladonia</taxon>
    </lineage>
</organism>
<dbReference type="Pfam" id="PF24883">
    <property type="entry name" value="NPHP3_N"/>
    <property type="match status" value="1"/>
</dbReference>
<gene>
    <name evidence="5" type="ORF">JMJ35_010551</name>
</gene>
<evidence type="ECO:0000313" key="5">
    <source>
        <dbReference type="EMBL" id="KAK0507093.1"/>
    </source>
</evidence>
<evidence type="ECO:0008006" key="7">
    <source>
        <dbReference type="Google" id="ProtNLM"/>
    </source>
</evidence>
<sequence length="1009" mass="115478">MAVPVNPTGLTVLYEPADRELHTLDIILVHGLNGHPRNTWTYTRSTEASMGAASDEKDTNGTHIDSEHRPFKKRRTNPPDVKREVFWPRDLLPQVFPQARILTWGYNVQLKHMLSSTSKESIFQHAGVLLSDLALLRTSSADKQKNLIFIAHSLGGIVVKDALSRSRNETTWIDEILPATIGVIFLGTPHHGSSGASIAKQILKLVKIFYQDTNTKIIRALEEKSDVLERVTRGFGQVLSAGKIKVHSFQEADETNGVMIVETHSSKIGYLDETAGTIYADHRNMARFRSDDDRGFQSVVAVLHRWLEETNQSQAQPSIADKSGIQQSKLPDGLIFDENFHREYEDCVKSLDVAEARDRMQNVGPAYRDTYYWLFDSQVQFRNWLTGIDTKPIFWIYGKPGSGKSTLMKFAMTRQRTQRYLQRYDGNPWKLAGYFFHDRGTDVQKSIEGFLSEVLYQILDQDKEYFYFAYSVYAKVKELRQAAGEKGAVAPGWTQKQLQEAILSIASKTTSHLNLCFFIDALDEHDGNHKGLISTLIALTECKENPTFRIRLCVAGRPENIFKDAFRDYPSFAIHDYTETDIRLYAEDRICQENKSTLTDEGKRGLQLLVTELVVKARGVFLWVRLVVDEIIEGLTDGKTSEELQQLLSEIPEELEDLYTRTIRRVRRGSASALARNRFEVYVMFQIALFAQKPFTLYNMLAVARYVTIRRPVDTDLRGLSDEQMENRLNCISSGLLEATKAARPPDGGRAADTMKVQFIHQTVKEFMMTENGFKLIRENVGNNPVESGNILIFRYIVAQIEFIRGEILLRQFYDSQIFALENFYNYAQAVELSQDNCAATYIDTIVESTQYSKEDFPSRILWHDYEAKWVRTFQDYSGHSMIQKLLFYTLYDLPLSLTRTLESCGVLCEREVSLLLLEAALFKLPRSEKTKPQRPSPRIIRILLDRGVRNNLTLDDIVSLDKVMDFRASDDNQQNLMSEEVLDLWAQILKDVRSAGWSANPPYRERSE</sequence>
<dbReference type="SUPFAM" id="SSF52540">
    <property type="entry name" value="P-loop containing nucleoside triphosphate hydrolases"/>
    <property type="match status" value="1"/>
</dbReference>
<evidence type="ECO:0000313" key="6">
    <source>
        <dbReference type="Proteomes" id="UP001166286"/>
    </source>
</evidence>
<dbReference type="PANTHER" id="PTHR10039:SF5">
    <property type="entry name" value="NACHT DOMAIN-CONTAINING PROTEIN"/>
    <property type="match status" value="1"/>
</dbReference>
<feature type="region of interest" description="Disordered" evidence="2">
    <location>
        <begin position="49"/>
        <end position="77"/>
    </location>
</feature>
<dbReference type="PANTHER" id="PTHR10039">
    <property type="entry name" value="AMELOGENIN"/>
    <property type="match status" value="1"/>
</dbReference>
<feature type="domain" description="DUF7791" evidence="4">
    <location>
        <begin position="723"/>
        <end position="803"/>
    </location>
</feature>
<dbReference type="Pfam" id="PF25053">
    <property type="entry name" value="DUF7791"/>
    <property type="match status" value="1"/>
</dbReference>
<name>A0AA39QQ64_9LECA</name>
<dbReference type="SUPFAM" id="SSF53474">
    <property type="entry name" value="alpha/beta-Hydrolases"/>
    <property type="match status" value="1"/>
</dbReference>
<dbReference type="AlphaFoldDB" id="A0AA39QQ64"/>
<accession>A0AA39QQ64</accession>
<dbReference type="Proteomes" id="UP001166286">
    <property type="component" value="Unassembled WGS sequence"/>
</dbReference>
<dbReference type="Gene3D" id="3.40.50.300">
    <property type="entry name" value="P-loop containing nucleotide triphosphate hydrolases"/>
    <property type="match status" value="1"/>
</dbReference>
<protein>
    <recommendedName>
        <fullName evidence="7">NACHT domain-containing protein</fullName>
    </recommendedName>
</protein>
<dbReference type="InterPro" id="IPR027417">
    <property type="entry name" value="P-loop_NTPase"/>
</dbReference>